<protein>
    <submittedName>
        <fullName evidence="1">Uncharacterized protein</fullName>
    </submittedName>
</protein>
<dbReference type="Proteomes" id="UP000649826">
    <property type="component" value="Unassembled WGS sequence"/>
</dbReference>
<accession>A0ABR7ILT1</accession>
<sequence length="83" mass="9788">MKIPKEKTVRATAIPVNPKEVILPARRVLHRVHTMFIIMMTRMISLMTGQRNLVEEIMMADMIMRMIIGRRTTGNNNVRKLWR</sequence>
<gene>
    <name evidence="1" type="ORF">H8Z82_15325</name>
</gene>
<dbReference type="RefSeq" id="WP_186995587.1">
    <property type="nucleotide sequence ID" value="NZ_JACOQG010000038.1"/>
</dbReference>
<keyword evidence="2" id="KW-1185">Reference proteome</keyword>
<proteinExistence type="predicted"/>
<comment type="caution">
    <text evidence="1">The sequence shown here is derived from an EMBL/GenBank/DDBJ whole genome shotgun (WGS) entry which is preliminary data.</text>
</comment>
<name>A0ABR7ILT1_9FIRM</name>
<organism evidence="1 2">
    <name type="scientific">Blautia difficilis</name>
    <dbReference type="NCBI Taxonomy" id="2763027"/>
    <lineage>
        <taxon>Bacteria</taxon>
        <taxon>Bacillati</taxon>
        <taxon>Bacillota</taxon>
        <taxon>Clostridia</taxon>
        <taxon>Lachnospirales</taxon>
        <taxon>Lachnospiraceae</taxon>
        <taxon>Blautia</taxon>
    </lineage>
</organism>
<evidence type="ECO:0000313" key="2">
    <source>
        <dbReference type="Proteomes" id="UP000649826"/>
    </source>
</evidence>
<dbReference type="EMBL" id="JACOQG010000038">
    <property type="protein sequence ID" value="MBC5780988.1"/>
    <property type="molecule type" value="Genomic_DNA"/>
</dbReference>
<evidence type="ECO:0000313" key="1">
    <source>
        <dbReference type="EMBL" id="MBC5780988.1"/>
    </source>
</evidence>
<reference evidence="1 2" key="1">
    <citation type="submission" date="2020-08" db="EMBL/GenBank/DDBJ databases">
        <title>Genome public.</title>
        <authorList>
            <person name="Liu C."/>
            <person name="Sun Q."/>
        </authorList>
    </citation>
    <scope>NUCLEOTIDE SEQUENCE [LARGE SCALE GENOMIC DNA]</scope>
    <source>
        <strain evidence="1 2">M29</strain>
    </source>
</reference>